<sequence length="565" mass="64148">MQRLPALRSLKRGATPQKRSAHHSKLNDLVTRPACDAVDAQDKLNDMCPDCRAYSTANTPCKGASGMWRLFVTVAFDAVVKEASTGTVDSLRELERLCDLRERARLFLEKVLALDMAFRSCDERLEAFSDMLDRTCSLLILHAMGVHVDQPKEASHGRHTIPVNVYRKESVRVSNGIVDRKATSPLCTISHLPKCCGSGFVRKRKHSEVTGVQTVENKRPPSSDSAFNSFSRDRIYQGTLSYGECICFKACAGTKNWLSKIPTRISSLVCNLSMQSHRRPFTNTKARSRLHESPCPEVLVIRYKKLTSINSNLNAFLKNYLHSHQNMDNMNVQFLLYTLPMKSEEGLDYFKALQHTVSVLNKEQLRTATWRTMRSIDFYAENIKQVISLDQVRSDISFSKPASNKHLTFCARNTVALSRDDTLRRIFCFLNRRTDEASPVELFAQLFGDYAGKNSLDRSLMNAEREMDAKRFLPSARLLQSSNPCRDVVLDLQKEIADVFVDVFSAPFVQRTIHTLLAVLVECNSNSENAESDKRREPVDQLVLSFVLCRIKRSFQERSARRDGL</sequence>
<name>A0AAE0BDQ4_9CHLO</name>
<organism evidence="2 3">
    <name type="scientific">Cymbomonas tetramitiformis</name>
    <dbReference type="NCBI Taxonomy" id="36881"/>
    <lineage>
        <taxon>Eukaryota</taxon>
        <taxon>Viridiplantae</taxon>
        <taxon>Chlorophyta</taxon>
        <taxon>Pyramimonadophyceae</taxon>
        <taxon>Pyramimonadales</taxon>
        <taxon>Pyramimonadaceae</taxon>
        <taxon>Cymbomonas</taxon>
    </lineage>
</organism>
<accession>A0AAE0BDQ4</accession>
<evidence type="ECO:0000313" key="2">
    <source>
        <dbReference type="EMBL" id="KAK3234526.1"/>
    </source>
</evidence>
<dbReference type="EMBL" id="LGRX02035483">
    <property type="protein sequence ID" value="KAK3234526.1"/>
    <property type="molecule type" value="Genomic_DNA"/>
</dbReference>
<dbReference type="AlphaFoldDB" id="A0AAE0BDQ4"/>
<reference evidence="2 3" key="1">
    <citation type="journal article" date="2015" name="Genome Biol. Evol.">
        <title>Comparative Genomics of a Bacterivorous Green Alga Reveals Evolutionary Causalities and Consequences of Phago-Mixotrophic Mode of Nutrition.</title>
        <authorList>
            <person name="Burns J.A."/>
            <person name="Paasch A."/>
            <person name="Narechania A."/>
            <person name="Kim E."/>
        </authorList>
    </citation>
    <scope>NUCLEOTIDE SEQUENCE [LARGE SCALE GENOMIC DNA]</scope>
    <source>
        <strain evidence="2 3">PLY_AMNH</strain>
    </source>
</reference>
<evidence type="ECO:0000313" key="3">
    <source>
        <dbReference type="Proteomes" id="UP001190700"/>
    </source>
</evidence>
<dbReference type="Proteomes" id="UP001190700">
    <property type="component" value="Unassembled WGS sequence"/>
</dbReference>
<proteinExistence type="predicted"/>
<evidence type="ECO:0000256" key="1">
    <source>
        <dbReference type="SAM" id="MobiDB-lite"/>
    </source>
</evidence>
<keyword evidence="3" id="KW-1185">Reference proteome</keyword>
<comment type="caution">
    <text evidence="2">The sequence shown here is derived from an EMBL/GenBank/DDBJ whole genome shotgun (WGS) entry which is preliminary data.</text>
</comment>
<gene>
    <name evidence="2" type="ORF">CYMTET_55077</name>
</gene>
<protein>
    <submittedName>
        <fullName evidence="2">Uncharacterized protein</fullName>
    </submittedName>
</protein>
<feature type="region of interest" description="Disordered" evidence="1">
    <location>
        <begin position="1"/>
        <end position="25"/>
    </location>
</feature>